<dbReference type="PANTHER" id="PTHR48024:SF56">
    <property type="entry name" value="HETEROGENEOUS NUCLEAR RIBONUCLEOPROTEIN A0"/>
    <property type="match status" value="1"/>
</dbReference>
<evidence type="ECO:0000256" key="1">
    <source>
        <dbReference type="ARBA" id="ARBA00022884"/>
    </source>
</evidence>
<dbReference type="Proteomes" id="UP000516437">
    <property type="component" value="Chromosome 2"/>
</dbReference>
<dbReference type="SUPFAM" id="SSF54928">
    <property type="entry name" value="RNA-binding domain, RBD"/>
    <property type="match status" value="1"/>
</dbReference>
<feature type="coiled-coil region" evidence="3">
    <location>
        <begin position="247"/>
        <end position="295"/>
    </location>
</feature>
<feature type="compositionally biased region" description="Basic and acidic residues" evidence="4">
    <location>
        <begin position="203"/>
        <end position="217"/>
    </location>
</feature>
<dbReference type="InterPro" id="IPR012677">
    <property type="entry name" value="Nucleotide-bd_a/b_plait_sf"/>
</dbReference>
<comment type="caution">
    <text evidence="6">The sequence shown here is derived from an EMBL/GenBank/DDBJ whole genome shotgun (WGS) entry which is preliminary data.</text>
</comment>
<evidence type="ECO:0000256" key="2">
    <source>
        <dbReference type="PROSITE-ProRule" id="PRU00176"/>
    </source>
</evidence>
<dbReference type="InterPro" id="IPR000504">
    <property type="entry name" value="RRM_dom"/>
</dbReference>
<dbReference type="PROSITE" id="PS50102">
    <property type="entry name" value="RRM"/>
    <property type="match status" value="1"/>
</dbReference>
<reference evidence="6 7" key="1">
    <citation type="journal article" date="2019" name="Plant Biotechnol. J.">
        <title>The red bayberry genome and genetic basis of sex determination.</title>
        <authorList>
            <person name="Jia H.M."/>
            <person name="Jia H.J."/>
            <person name="Cai Q.L."/>
            <person name="Wang Y."/>
            <person name="Zhao H.B."/>
            <person name="Yang W.F."/>
            <person name="Wang G.Y."/>
            <person name="Li Y.H."/>
            <person name="Zhan D.L."/>
            <person name="Shen Y.T."/>
            <person name="Niu Q.F."/>
            <person name="Chang L."/>
            <person name="Qiu J."/>
            <person name="Zhao L."/>
            <person name="Xie H.B."/>
            <person name="Fu W.Y."/>
            <person name="Jin J."/>
            <person name="Li X.W."/>
            <person name="Jiao Y."/>
            <person name="Zhou C.C."/>
            <person name="Tu T."/>
            <person name="Chai C.Y."/>
            <person name="Gao J.L."/>
            <person name="Fan L.J."/>
            <person name="van de Weg E."/>
            <person name="Wang J.Y."/>
            <person name="Gao Z.S."/>
        </authorList>
    </citation>
    <scope>NUCLEOTIDE SEQUENCE [LARGE SCALE GENOMIC DNA]</scope>
    <source>
        <tissue evidence="6">Leaves</tissue>
    </source>
</reference>
<dbReference type="InterPro" id="IPR035979">
    <property type="entry name" value="RBD_domain_sf"/>
</dbReference>
<dbReference type="FunFam" id="3.30.70.330:FF:000539">
    <property type="entry name" value="RNA-binding (RRM/RBD/RNP motifs) family protein"/>
    <property type="match status" value="1"/>
</dbReference>
<accession>A0A6A1WDA5</accession>
<keyword evidence="1 2" id="KW-0694">RNA-binding</keyword>
<dbReference type="GO" id="GO:0005634">
    <property type="term" value="C:nucleus"/>
    <property type="evidence" value="ECO:0007669"/>
    <property type="project" value="TreeGrafter"/>
</dbReference>
<gene>
    <name evidence="6" type="ORF">CJ030_MR2G002426</name>
</gene>
<dbReference type="EMBL" id="RXIC02000020">
    <property type="protein sequence ID" value="KAB1223259.1"/>
    <property type="molecule type" value="Genomic_DNA"/>
</dbReference>
<dbReference type="Gene3D" id="3.30.70.330">
    <property type="match status" value="1"/>
</dbReference>
<dbReference type="PANTHER" id="PTHR48024">
    <property type="entry name" value="GEO13361P1-RELATED"/>
    <property type="match status" value="1"/>
</dbReference>
<keyword evidence="3" id="KW-0175">Coiled coil</keyword>
<protein>
    <submittedName>
        <fullName evidence="6">Cold-inducible RNA-binding protein</fullName>
    </submittedName>
</protein>
<organism evidence="6 7">
    <name type="scientific">Morella rubra</name>
    <name type="common">Chinese bayberry</name>
    <dbReference type="NCBI Taxonomy" id="262757"/>
    <lineage>
        <taxon>Eukaryota</taxon>
        <taxon>Viridiplantae</taxon>
        <taxon>Streptophyta</taxon>
        <taxon>Embryophyta</taxon>
        <taxon>Tracheophyta</taxon>
        <taxon>Spermatophyta</taxon>
        <taxon>Magnoliopsida</taxon>
        <taxon>eudicotyledons</taxon>
        <taxon>Gunneridae</taxon>
        <taxon>Pentapetalae</taxon>
        <taxon>rosids</taxon>
        <taxon>fabids</taxon>
        <taxon>Fagales</taxon>
        <taxon>Myricaceae</taxon>
        <taxon>Morella</taxon>
    </lineage>
</organism>
<keyword evidence="7" id="KW-1185">Reference proteome</keyword>
<feature type="compositionally biased region" description="Polar residues" evidence="4">
    <location>
        <begin position="218"/>
        <end position="228"/>
    </location>
</feature>
<dbReference type="InterPro" id="IPR050886">
    <property type="entry name" value="RNA-binding_reg"/>
</dbReference>
<dbReference type="CDD" id="cd00590">
    <property type="entry name" value="RRM_SF"/>
    <property type="match status" value="1"/>
</dbReference>
<dbReference type="Pfam" id="PF00076">
    <property type="entry name" value="RRM_1"/>
    <property type="match status" value="1"/>
</dbReference>
<dbReference type="AlphaFoldDB" id="A0A6A1WDA5"/>
<evidence type="ECO:0000313" key="7">
    <source>
        <dbReference type="Proteomes" id="UP000516437"/>
    </source>
</evidence>
<name>A0A6A1WDA5_9ROSI</name>
<sequence length="363" mass="42843">MTIDDESSIYVGGLPYDATEDSVRRVFDSYGAVAAVKIINDHSTRGKCYGFVTFTNPRSAMDAIDSMNGRTIDGRVVKVNGVRTRGGRSSFNRESFQRNIERDTEWDRSRDHQRSDDRERNRYRDRNGDWSRERDRSHDRDRERERGYDHARGHDRVRDPFPRDRNQDSDMMDDRQEHSRNYDRSWERDHYLDTERGREWDRTNVRDKSVDNDRVQQSEKQNGTSRSFDLNERHGRELSSASVDDYGSQAKEELARSTCLLDELKKEISEMEERLEEKENLVLDLQKKSKKLEDALIASKKHTSYRQMHFTKLYKCFLHMKDYSERLKSSEEELQTVVDTAMLETDVGDDDGFRDVVLTYGKV</sequence>
<evidence type="ECO:0000259" key="5">
    <source>
        <dbReference type="PROSITE" id="PS50102"/>
    </source>
</evidence>
<evidence type="ECO:0000313" key="6">
    <source>
        <dbReference type="EMBL" id="KAB1223259.1"/>
    </source>
</evidence>
<feature type="domain" description="RRM" evidence="5">
    <location>
        <begin position="7"/>
        <end position="84"/>
    </location>
</feature>
<feature type="region of interest" description="Disordered" evidence="4">
    <location>
        <begin position="104"/>
        <end position="182"/>
    </location>
</feature>
<dbReference type="GO" id="GO:0005739">
    <property type="term" value="C:mitochondrion"/>
    <property type="evidence" value="ECO:0007669"/>
    <property type="project" value="TreeGrafter"/>
</dbReference>
<dbReference type="GO" id="GO:0003723">
    <property type="term" value="F:RNA binding"/>
    <property type="evidence" value="ECO:0007669"/>
    <property type="project" value="UniProtKB-UniRule"/>
</dbReference>
<dbReference type="OrthoDB" id="272703at2759"/>
<evidence type="ECO:0000256" key="4">
    <source>
        <dbReference type="SAM" id="MobiDB-lite"/>
    </source>
</evidence>
<evidence type="ECO:0000256" key="3">
    <source>
        <dbReference type="SAM" id="Coils"/>
    </source>
</evidence>
<dbReference type="SMART" id="SM00360">
    <property type="entry name" value="RRM"/>
    <property type="match status" value="1"/>
</dbReference>
<proteinExistence type="predicted"/>
<feature type="region of interest" description="Disordered" evidence="4">
    <location>
        <begin position="203"/>
        <end position="246"/>
    </location>
</feature>